<evidence type="ECO:0000259" key="2">
    <source>
        <dbReference type="Pfam" id="PF06985"/>
    </source>
</evidence>
<dbReference type="AlphaFoldDB" id="A0AA39V0L3"/>
<sequence>MSDVDSDSESEWPPRSPDIEVTFEIPLSSISASVPLDISPAASPGHFRFLDCRALVDDSVLRVVTLLTTDISTISYSAISYPWRGNPADDILASSFSVKGAESGDPISLAVLRSACIASLSNDGAPDEVGARPNPKLCVAPYLWLDRLCILQSSKQDKTWQIKHMFSLYKNCTQCLVLPGGLRRLVGLDETTAWVQRAWTLQEALAPRASFVLFAWQWETGFVASSSDMPSFKLREVVRGERGKKHWVVPARILGGSKAPSLFALSSAYESVGRHRERGIWQSSFCRTSSRPVDIVFSIMGLFGVELDPEAFGVDDRVRATMALAQGILRKGGTAQWIGIGTRASPCEQLSTFPSFPQTTVSGPGKLQTWDGELVLSETAIDADSLDDLGVDSDSDDDSDRGQALPMLEGKEMDDDGYLLVAGRGCVVSAATADAEFAAQSEGRFARAVDGTRWEFLGGGPQAVTIEEADFPRSVAIFIAKFSEGYDYTDISDDSGDKGDGSASSSDALSESDLDACKFMLVIEHAPARFHVASYFYLREDFGDKVWPRKMHSWDTCNVLVGGPRVASPVLQPQ</sequence>
<evidence type="ECO:0000313" key="3">
    <source>
        <dbReference type="EMBL" id="KAK0511062.1"/>
    </source>
</evidence>
<feature type="domain" description="Heterokaryon incompatibility" evidence="2">
    <location>
        <begin position="141"/>
        <end position="179"/>
    </location>
</feature>
<dbReference type="InterPro" id="IPR010730">
    <property type="entry name" value="HET"/>
</dbReference>
<feature type="region of interest" description="Disordered" evidence="1">
    <location>
        <begin position="386"/>
        <end position="408"/>
    </location>
</feature>
<dbReference type="Proteomes" id="UP001166286">
    <property type="component" value="Unassembled WGS sequence"/>
</dbReference>
<keyword evidence="4" id="KW-1185">Reference proteome</keyword>
<name>A0AA39V0L3_9LECA</name>
<comment type="caution">
    <text evidence="3">The sequence shown here is derived from an EMBL/GenBank/DDBJ whole genome shotgun (WGS) entry which is preliminary data.</text>
</comment>
<gene>
    <name evidence="3" type="ORF">JMJ35_006614</name>
</gene>
<organism evidence="3 4">
    <name type="scientific">Cladonia borealis</name>
    <dbReference type="NCBI Taxonomy" id="184061"/>
    <lineage>
        <taxon>Eukaryota</taxon>
        <taxon>Fungi</taxon>
        <taxon>Dikarya</taxon>
        <taxon>Ascomycota</taxon>
        <taxon>Pezizomycotina</taxon>
        <taxon>Lecanoromycetes</taxon>
        <taxon>OSLEUM clade</taxon>
        <taxon>Lecanoromycetidae</taxon>
        <taxon>Lecanorales</taxon>
        <taxon>Lecanorineae</taxon>
        <taxon>Cladoniaceae</taxon>
        <taxon>Cladonia</taxon>
    </lineage>
</organism>
<dbReference type="InterPro" id="IPR052895">
    <property type="entry name" value="HetReg/Transcr_Mod"/>
</dbReference>
<dbReference type="PANTHER" id="PTHR24148">
    <property type="entry name" value="ANKYRIN REPEAT DOMAIN-CONTAINING PROTEIN 39 HOMOLOG-RELATED"/>
    <property type="match status" value="1"/>
</dbReference>
<dbReference type="EMBL" id="JAFEKC020000014">
    <property type="protein sequence ID" value="KAK0511062.1"/>
    <property type="molecule type" value="Genomic_DNA"/>
</dbReference>
<accession>A0AA39V0L3</accession>
<feature type="compositionally biased region" description="Acidic residues" evidence="1">
    <location>
        <begin position="386"/>
        <end position="399"/>
    </location>
</feature>
<protein>
    <recommendedName>
        <fullName evidence="2">Heterokaryon incompatibility domain-containing protein</fullName>
    </recommendedName>
</protein>
<proteinExistence type="predicted"/>
<dbReference type="Pfam" id="PF06985">
    <property type="entry name" value="HET"/>
    <property type="match status" value="1"/>
</dbReference>
<evidence type="ECO:0000256" key="1">
    <source>
        <dbReference type="SAM" id="MobiDB-lite"/>
    </source>
</evidence>
<reference evidence="3" key="1">
    <citation type="submission" date="2023-03" db="EMBL/GenBank/DDBJ databases">
        <title>Complete genome of Cladonia borealis.</title>
        <authorList>
            <person name="Park H."/>
        </authorList>
    </citation>
    <scope>NUCLEOTIDE SEQUENCE</scope>
    <source>
        <strain evidence="3">ANT050790</strain>
    </source>
</reference>
<evidence type="ECO:0000313" key="4">
    <source>
        <dbReference type="Proteomes" id="UP001166286"/>
    </source>
</evidence>
<dbReference type="PANTHER" id="PTHR24148:SF64">
    <property type="entry name" value="HETEROKARYON INCOMPATIBILITY DOMAIN-CONTAINING PROTEIN"/>
    <property type="match status" value="1"/>
</dbReference>